<name>A0A261FWN3_9BIFI</name>
<gene>
    <name evidence="3" type="ORF">BLEM_0231</name>
</gene>
<evidence type="ECO:0000313" key="3">
    <source>
        <dbReference type="EMBL" id="OZG63528.1"/>
    </source>
</evidence>
<accession>A0A261FWN3</accession>
<dbReference type="STRING" id="1603886.GCA_001895165_00994"/>
<dbReference type="AlphaFoldDB" id="A0A261FWN3"/>
<protein>
    <recommendedName>
        <fullName evidence="2">SMODS and SLOG-associating 2TM effector domain-containing protein</fullName>
    </recommendedName>
</protein>
<proteinExistence type="predicted"/>
<sequence length="196" mass="22397">MEAAETLMSDSQSDYRQRLYAQLVSARGRLQYTATAHEKDAERLTKLNNILHWLQIALSATTAGSFLIVAFPIQAKVIGAACSTILCVLSAVTKNYSPKAKAQSHRQAADQLWSLRERYESLLCDFTELDDEAIRRKRDDLSNEVGEIYKHTPRTTARAYHQTKKALQRDKEQTFDEDEAEQFLPPKLRYLSEKSK</sequence>
<dbReference type="InterPro" id="IPR040811">
    <property type="entry name" value="SLATT_4"/>
</dbReference>
<feature type="domain" description="SMODS and SLOG-associating 2TM effector" evidence="2">
    <location>
        <begin position="19"/>
        <end position="179"/>
    </location>
</feature>
<feature type="region of interest" description="Disordered" evidence="1">
    <location>
        <begin position="159"/>
        <end position="180"/>
    </location>
</feature>
<dbReference type="EMBL" id="MWWX01000001">
    <property type="protein sequence ID" value="OZG63528.1"/>
    <property type="molecule type" value="Genomic_DNA"/>
</dbReference>
<dbReference type="Pfam" id="PF18186">
    <property type="entry name" value="SLATT_4"/>
    <property type="match status" value="1"/>
</dbReference>
<organism evidence="3 4">
    <name type="scientific">Bifidobacterium lemurum</name>
    <dbReference type="NCBI Taxonomy" id="1603886"/>
    <lineage>
        <taxon>Bacteria</taxon>
        <taxon>Bacillati</taxon>
        <taxon>Actinomycetota</taxon>
        <taxon>Actinomycetes</taxon>
        <taxon>Bifidobacteriales</taxon>
        <taxon>Bifidobacteriaceae</taxon>
        <taxon>Bifidobacterium</taxon>
    </lineage>
</organism>
<reference evidence="3 4" key="1">
    <citation type="journal article" date="2017" name="BMC Genomics">
        <title>Comparative genomic and phylogenomic analyses of the Bifidobacteriaceae family.</title>
        <authorList>
            <person name="Lugli G.A."/>
            <person name="Milani C."/>
            <person name="Turroni F."/>
            <person name="Duranti S."/>
            <person name="Mancabelli L."/>
            <person name="Mangifesta M."/>
            <person name="Ferrario C."/>
            <person name="Modesto M."/>
            <person name="Mattarelli P."/>
            <person name="Jiri K."/>
            <person name="van Sinderen D."/>
            <person name="Ventura M."/>
        </authorList>
    </citation>
    <scope>NUCLEOTIDE SEQUENCE [LARGE SCALE GENOMIC DNA]</scope>
    <source>
        <strain evidence="3 4">DSM 28807</strain>
    </source>
</reference>
<evidence type="ECO:0000256" key="1">
    <source>
        <dbReference type="SAM" id="MobiDB-lite"/>
    </source>
</evidence>
<evidence type="ECO:0000313" key="4">
    <source>
        <dbReference type="Proteomes" id="UP000216352"/>
    </source>
</evidence>
<dbReference type="NCBIfam" id="NF033632">
    <property type="entry name" value="SLATT_4"/>
    <property type="match status" value="1"/>
</dbReference>
<keyword evidence="4" id="KW-1185">Reference proteome</keyword>
<evidence type="ECO:0000259" key="2">
    <source>
        <dbReference type="Pfam" id="PF18186"/>
    </source>
</evidence>
<dbReference type="Proteomes" id="UP000216352">
    <property type="component" value="Unassembled WGS sequence"/>
</dbReference>
<comment type="caution">
    <text evidence="3">The sequence shown here is derived from an EMBL/GenBank/DDBJ whole genome shotgun (WGS) entry which is preliminary data.</text>
</comment>